<evidence type="ECO:0000256" key="5">
    <source>
        <dbReference type="ARBA" id="ARBA00023210"/>
    </source>
</evidence>
<evidence type="ECO:0000313" key="8">
    <source>
        <dbReference type="Proteomes" id="UP001596435"/>
    </source>
</evidence>
<organism evidence="7 8">
    <name type="scientific">Kitasatospora paranensis</name>
    <dbReference type="NCBI Taxonomy" id="258053"/>
    <lineage>
        <taxon>Bacteria</taxon>
        <taxon>Bacillati</taxon>
        <taxon>Actinomycetota</taxon>
        <taxon>Actinomycetes</taxon>
        <taxon>Kitasatosporales</taxon>
        <taxon>Streptomycetaceae</taxon>
        <taxon>Kitasatospora</taxon>
    </lineage>
</organism>
<name>A0ABW2FRE3_9ACTN</name>
<keyword evidence="4" id="KW-0749">Sporulation</keyword>
<dbReference type="Proteomes" id="UP001596435">
    <property type="component" value="Unassembled WGS sequence"/>
</dbReference>
<accession>A0ABW2FRE3</accession>
<dbReference type="Pfam" id="PF04686">
    <property type="entry name" value="SsgA"/>
    <property type="match status" value="1"/>
</dbReference>
<evidence type="ECO:0000256" key="2">
    <source>
        <dbReference type="ARBA" id="ARBA00009323"/>
    </source>
</evidence>
<comment type="similarity">
    <text evidence="2">Belongs to the SsgA family.</text>
</comment>
<keyword evidence="5" id="KW-0717">Septation</keyword>
<comment type="caution">
    <text evidence="7">The sequence shown here is derived from an EMBL/GenBank/DDBJ whole genome shotgun (WGS) entry which is preliminary data.</text>
</comment>
<dbReference type="InterPro" id="IPR006776">
    <property type="entry name" value="SsgB"/>
</dbReference>
<evidence type="ECO:0000256" key="4">
    <source>
        <dbReference type="ARBA" id="ARBA00022969"/>
    </source>
</evidence>
<dbReference type="InterPro" id="IPR038658">
    <property type="entry name" value="SsgB_sf"/>
</dbReference>
<evidence type="ECO:0000256" key="3">
    <source>
        <dbReference type="ARBA" id="ARBA00022618"/>
    </source>
</evidence>
<dbReference type="Gene3D" id="2.30.31.20">
    <property type="entry name" value="Sporulation-specific cell division protein SsgB"/>
    <property type="match status" value="1"/>
</dbReference>
<keyword evidence="8" id="KW-1185">Reference proteome</keyword>
<dbReference type="EMBL" id="JBHTAJ010000006">
    <property type="protein sequence ID" value="MFC7178890.1"/>
    <property type="molecule type" value="Genomic_DNA"/>
</dbReference>
<reference evidence="8" key="1">
    <citation type="journal article" date="2019" name="Int. J. Syst. Evol. Microbiol.">
        <title>The Global Catalogue of Microorganisms (GCM) 10K type strain sequencing project: providing services to taxonomists for standard genome sequencing and annotation.</title>
        <authorList>
            <consortium name="The Broad Institute Genomics Platform"/>
            <consortium name="The Broad Institute Genome Sequencing Center for Infectious Disease"/>
            <person name="Wu L."/>
            <person name="Ma J."/>
        </authorList>
    </citation>
    <scope>NUCLEOTIDE SEQUENCE [LARGE SCALE GENOMIC DNA]</scope>
    <source>
        <strain evidence="8">CGMCC 1.12859</strain>
    </source>
</reference>
<comment type="subcellular location">
    <subcellularLocation>
        <location evidence="1">Cell septum</location>
    </subcellularLocation>
</comment>
<proteinExistence type="inferred from homology"/>
<evidence type="ECO:0000256" key="6">
    <source>
        <dbReference type="ARBA" id="ARBA00023306"/>
    </source>
</evidence>
<sequence>MHSTVQSHLVMSLVMSDEVSLRIAVDLGYDLGDPFAVRFTFHLPGDTPVTWYFARELLVDGVSRPAGDGDVHIHPVGTELAEVCLVLRSPDGAARLVAPAPPLIAFLADTDRAVPLGREQTTVELDAQLALILSRGRESAG</sequence>
<evidence type="ECO:0000313" key="7">
    <source>
        <dbReference type="EMBL" id="MFC7178890.1"/>
    </source>
</evidence>
<keyword evidence="6" id="KW-0131">Cell cycle</keyword>
<evidence type="ECO:0000256" key="1">
    <source>
        <dbReference type="ARBA" id="ARBA00004431"/>
    </source>
</evidence>
<keyword evidence="3" id="KW-0132">Cell division</keyword>
<protein>
    <submittedName>
        <fullName evidence="7">SsgA family sporulation/cell division regulator</fullName>
    </submittedName>
</protein>
<dbReference type="RefSeq" id="WP_100889189.1">
    <property type="nucleotide sequence ID" value="NZ_BAABKV010000001.1"/>
</dbReference>
<gene>
    <name evidence="7" type="ORF">ACFQMG_04850</name>
</gene>